<dbReference type="Proteomes" id="UP000480185">
    <property type="component" value="Unassembled WGS sequence"/>
</dbReference>
<evidence type="ECO:0000256" key="1">
    <source>
        <dbReference type="SAM" id="MobiDB-lite"/>
    </source>
</evidence>
<dbReference type="AlphaFoldDB" id="A0A6G1X826"/>
<dbReference type="InterPro" id="IPR025439">
    <property type="entry name" value="Spore_coat_CotO"/>
</dbReference>
<feature type="compositionally biased region" description="Polar residues" evidence="1">
    <location>
        <begin position="41"/>
        <end position="51"/>
    </location>
</feature>
<accession>A0A6G1X826</accession>
<feature type="region of interest" description="Disordered" evidence="1">
    <location>
        <begin position="30"/>
        <end position="60"/>
    </location>
</feature>
<protein>
    <recommendedName>
        <fullName evidence="4">Spore coat protein CotO</fullName>
    </recommendedName>
</protein>
<comment type="caution">
    <text evidence="2">The sequence shown here is derived from an EMBL/GenBank/DDBJ whole genome shotgun (WGS) entry which is preliminary data.</text>
</comment>
<dbReference type="Pfam" id="PF14153">
    <property type="entry name" value="Spore_coat_CotO"/>
    <property type="match status" value="1"/>
</dbReference>
<gene>
    <name evidence="2" type="ORF">GH754_12330</name>
</gene>
<reference evidence="2 3" key="1">
    <citation type="submission" date="2019-11" db="EMBL/GenBank/DDBJ databases">
        <authorList>
            <person name="Li J."/>
        </authorList>
    </citation>
    <scope>NUCLEOTIDE SEQUENCE [LARGE SCALE GENOMIC DNA]</scope>
    <source>
        <strain evidence="2 3">J4</strain>
    </source>
</reference>
<evidence type="ECO:0000313" key="2">
    <source>
        <dbReference type="EMBL" id="MRG87097.1"/>
    </source>
</evidence>
<evidence type="ECO:0000313" key="3">
    <source>
        <dbReference type="Proteomes" id="UP000480185"/>
    </source>
</evidence>
<organism evidence="2 3">
    <name type="scientific">Salinibacillus xinjiangensis</name>
    <dbReference type="NCBI Taxonomy" id="1229268"/>
    <lineage>
        <taxon>Bacteria</taxon>
        <taxon>Bacillati</taxon>
        <taxon>Bacillota</taxon>
        <taxon>Bacilli</taxon>
        <taxon>Bacillales</taxon>
        <taxon>Bacillaceae</taxon>
        <taxon>Salinibacillus</taxon>
    </lineage>
</organism>
<sequence length="134" mass="15679">MSNEEKVSQKPLLYIVQPGIENVKATMQQYSVTKSEDTSSTKEAPTNTYDEPQSFEEDRQKKFRDMTIEEKVNYLTSLPSQMPKMKCEVLCESGRYRGYVQSYEDEMVHMKTFHSPYRAEVNITEIENIRLLGF</sequence>
<dbReference type="OrthoDB" id="2970540at2"/>
<dbReference type="RefSeq" id="WP_153728984.1">
    <property type="nucleotide sequence ID" value="NZ_WJNH01000007.1"/>
</dbReference>
<keyword evidence="3" id="KW-1185">Reference proteome</keyword>
<name>A0A6G1X826_9BACI</name>
<evidence type="ECO:0008006" key="4">
    <source>
        <dbReference type="Google" id="ProtNLM"/>
    </source>
</evidence>
<proteinExistence type="predicted"/>
<dbReference type="EMBL" id="WJNH01000007">
    <property type="protein sequence ID" value="MRG87097.1"/>
    <property type="molecule type" value="Genomic_DNA"/>
</dbReference>